<protein>
    <submittedName>
        <fullName evidence="2">Uncharacterized protein</fullName>
    </submittedName>
</protein>
<evidence type="ECO:0000256" key="1">
    <source>
        <dbReference type="SAM" id="SignalP"/>
    </source>
</evidence>
<dbReference type="AlphaFoldDB" id="I0IBU1"/>
<dbReference type="EMBL" id="AP012338">
    <property type="protein sequence ID" value="BAM02729.1"/>
    <property type="molecule type" value="Genomic_DNA"/>
</dbReference>
<dbReference type="OrthoDB" id="282848at2"/>
<dbReference type="Proteomes" id="UP000007881">
    <property type="component" value="Chromosome"/>
</dbReference>
<dbReference type="KEGG" id="phm:PSMK_05700"/>
<keyword evidence="3" id="KW-1185">Reference proteome</keyword>
<name>I0IBU1_PHYMF</name>
<sequence>MVPVLPPTHLTAPSARRRARFRRGRPAAGAAAALAGLLLAAAAGSPPAAAQGAAADSSYPRPSLAGDAWQLAMTARNPEVISVRGLSGEPRWYWFLPYAVLNDTGEDRLFVPEVTVVTDGGELIEAGRGVPASVFAAIAERVGNPYLENPEAVIGPIRQGEDFVKESVAIWPVPAADVDRMTIFFAGLSGETREAVSPVTGEVVTELVIDPATGRPALGPDGQPRTQPVLLRRTEVLEYLTPGTPRSPDRLPTILLDRSTVLR</sequence>
<gene>
    <name evidence="2" type="ordered locus">PSMK_05700</name>
</gene>
<reference evidence="2 3" key="1">
    <citation type="submission" date="2012-02" db="EMBL/GenBank/DDBJ databases">
        <title>Complete genome sequence of Phycisphaera mikurensis NBRC 102666.</title>
        <authorList>
            <person name="Ankai A."/>
            <person name="Hosoyama A."/>
            <person name="Terui Y."/>
            <person name="Sekine M."/>
            <person name="Fukai R."/>
            <person name="Kato Y."/>
            <person name="Nakamura S."/>
            <person name="Yamada-Narita S."/>
            <person name="Kawakoshi A."/>
            <person name="Fukunaga Y."/>
            <person name="Yamazaki S."/>
            <person name="Fujita N."/>
        </authorList>
    </citation>
    <scope>NUCLEOTIDE SEQUENCE [LARGE SCALE GENOMIC DNA]</scope>
    <source>
        <strain evidence="3">NBRC 102666 / KCTC 22515 / FYK2301M01</strain>
    </source>
</reference>
<feature type="signal peptide" evidence="1">
    <location>
        <begin position="1"/>
        <end position="50"/>
    </location>
</feature>
<accession>I0IBU1</accession>
<dbReference type="RefSeq" id="WP_014435949.1">
    <property type="nucleotide sequence ID" value="NC_017080.1"/>
</dbReference>
<keyword evidence="1" id="KW-0732">Signal</keyword>
<organism evidence="2 3">
    <name type="scientific">Phycisphaera mikurensis (strain NBRC 102666 / KCTC 22515 / FYK2301M01)</name>
    <dbReference type="NCBI Taxonomy" id="1142394"/>
    <lineage>
        <taxon>Bacteria</taxon>
        <taxon>Pseudomonadati</taxon>
        <taxon>Planctomycetota</taxon>
        <taxon>Phycisphaerae</taxon>
        <taxon>Phycisphaerales</taxon>
        <taxon>Phycisphaeraceae</taxon>
        <taxon>Phycisphaera</taxon>
    </lineage>
</organism>
<dbReference type="HOGENOM" id="CLU_1057092_0_0_0"/>
<feature type="chain" id="PRO_5003628712" evidence="1">
    <location>
        <begin position="51"/>
        <end position="263"/>
    </location>
</feature>
<evidence type="ECO:0000313" key="2">
    <source>
        <dbReference type="EMBL" id="BAM02729.1"/>
    </source>
</evidence>
<proteinExistence type="predicted"/>
<evidence type="ECO:0000313" key="3">
    <source>
        <dbReference type="Proteomes" id="UP000007881"/>
    </source>
</evidence>